<name>A0A0R1FE00_9LACO</name>
<dbReference type="GeneID" id="65917200"/>
<dbReference type="Proteomes" id="UP000051181">
    <property type="component" value="Unassembled WGS sequence"/>
</dbReference>
<sequence>MKQPPKWLFKVAQFMRGRYGIMDSLNKFLMTCGLLLIFLTLFIHTSWLNLLGILLLLVAYWRILSRKIYQRAHENTQFQQRTAWLTKPLRRHYHEWQQRKHYRFFTCKNCHQRIRIPRGKGQLKITCPKCRHQFRART</sequence>
<dbReference type="AlphaFoldDB" id="A0A0R1FE00"/>
<dbReference type="RefSeq" id="WP_010011163.1">
    <property type="nucleotide sequence ID" value="NZ_AZCN01000026.1"/>
</dbReference>
<evidence type="ECO:0008006" key="4">
    <source>
        <dbReference type="Google" id="ProtNLM"/>
    </source>
</evidence>
<dbReference type="EMBL" id="AZCN01000026">
    <property type="protein sequence ID" value="KRK17063.1"/>
    <property type="molecule type" value="Genomic_DNA"/>
</dbReference>
<evidence type="ECO:0000313" key="2">
    <source>
        <dbReference type="EMBL" id="KRK17063.1"/>
    </source>
</evidence>
<feature type="transmembrane region" description="Helical" evidence="1">
    <location>
        <begin position="47"/>
        <end position="64"/>
    </location>
</feature>
<reference evidence="2 3" key="1">
    <citation type="journal article" date="2015" name="Genome Announc.">
        <title>Expanding the biotechnology potential of lactobacilli through comparative genomics of 213 strains and associated genera.</title>
        <authorList>
            <person name="Sun Z."/>
            <person name="Harris H.M."/>
            <person name="McCann A."/>
            <person name="Guo C."/>
            <person name="Argimon S."/>
            <person name="Zhang W."/>
            <person name="Yang X."/>
            <person name="Jeffery I.B."/>
            <person name="Cooney J.C."/>
            <person name="Kagawa T.F."/>
            <person name="Liu W."/>
            <person name="Song Y."/>
            <person name="Salvetti E."/>
            <person name="Wrobel A."/>
            <person name="Rasinkangas P."/>
            <person name="Parkhill J."/>
            <person name="Rea M.C."/>
            <person name="O'Sullivan O."/>
            <person name="Ritari J."/>
            <person name="Douillard F.P."/>
            <person name="Paul Ross R."/>
            <person name="Yang R."/>
            <person name="Briner A.E."/>
            <person name="Felis G.E."/>
            <person name="de Vos W.M."/>
            <person name="Barrangou R."/>
            <person name="Klaenhammer T.R."/>
            <person name="Caufield P.W."/>
            <person name="Cui Y."/>
            <person name="Zhang H."/>
            <person name="O'Toole P.W."/>
        </authorList>
    </citation>
    <scope>NUCLEOTIDE SEQUENCE [LARGE SCALE GENOMIC DNA]</scope>
    <source>
        <strain evidence="2 3">DSM 20001</strain>
    </source>
</reference>
<keyword evidence="1" id="KW-0812">Transmembrane</keyword>
<organism evidence="2 3">
    <name type="scientific">Loigolactobacillus coryniformis subsp. coryniformis KCTC 3167 = DSM 20001</name>
    <dbReference type="NCBI Taxonomy" id="913848"/>
    <lineage>
        <taxon>Bacteria</taxon>
        <taxon>Bacillati</taxon>
        <taxon>Bacillota</taxon>
        <taxon>Bacilli</taxon>
        <taxon>Lactobacillales</taxon>
        <taxon>Lactobacillaceae</taxon>
        <taxon>Loigolactobacillus</taxon>
    </lineage>
</organism>
<keyword evidence="1" id="KW-1133">Transmembrane helix</keyword>
<protein>
    <recommendedName>
        <fullName evidence="4">Zn-finger containing protein</fullName>
    </recommendedName>
</protein>
<accession>A0A0R1FE00</accession>
<dbReference type="PATRIC" id="fig|913848.6.peg.1067"/>
<proteinExistence type="predicted"/>
<feature type="transmembrane region" description="Helical" evidence="1">
    <location>
        <begin position="21"/>
        <end position="41"/>
    </location>
</feature>
<keyword evidence="1" id="KW-0472">Membrane</keyword>
<evidence type="ECO:0000313" key="3">
    <source>
        <dbReference type="Proteomes" id="UP000051181"/>
    </source>
</evidence>
<dbReference type="eggNOG" id="COG4416">
    <property type="taxonomic scope" value="Bacteria"/>
</dbReference>
<comment type="caution">
    <text evidence="2">The sequence shown here is derived from an EMBL/GenBank/DDBJ whole genome shotgun (WGS) entry which is preliminary data.</text>
</comment>
<evidence type="ECO:0000256" key="1">
    <source>
        <dbReference type="SAM" id="Phobius"/>
    </source>
</evidence>
<gene>
    <name evidence="2" type="ORF">FD22_GL001035</name>
</gene>